<dbReference type="Proteomes" id="UP000584325">
    <property type="component" value="Unassembled WGS sequence"/>
</dbReference>
<dbReference type="RefSeq" id="WP_217496866.1">
    <property type="nucleotide sequence ID" value="NZ_CP040017.1"/>
</dbReference>
<evidence type="ECO:0000256" key="1">
    <source>
        <dbReference type="PROSITE-ProRule" id="PRU00325"/>
    </source>
</evidence>
<dbReference type="EMBL" id="JACHXS010000022">
    <property type="protein sequence ID" value="MBB3225392.1"/>
    <property type="molecule type" value="Genomic_DNA"/>
</dbReference>
<evidence type="ECO:0000259" key="2">
    <source>
        <dbReference type="PROSITE" id="PS50966"/>
    </source>
</evidence>
<evidence type="ECO:0000313" key="3">
    <source>
        <dbReference type="EMBL" id="MBB3225392.1"/>
    </source>
</evidence>
<comment type="caution">
    <text evidence="3">The sequence shown here is derived from an EMBL/GenBank/DDBJ whole genome shotgun (WGS) entry which is preliminary data.</text>
</comment>
<dbReference type="AlphaFoldDB" id="A0A7W5EHG9"/>
<dbReference type="GO" id="GO:0008270">
    <property type="term" value="F:zinc ion binding"/>
    <property type="evidence" value="ECO:0007669"/>
    <property type="project" value="UniProtKB-KW"/>
</dbReference>
<feature type="domain" description="SWIM-type" evidence="2">
    <location>
        <begin position="502"/>
        <end position="543"/>
    </location>
</feature>
<keyword evidence="1" id="KW-0479">Metal-binding</keyword>
<sequence length="563" mass="64235">MRFDYRYFGTTTVDNSASATSMRFVPDALRPPTHFVADVNKRLPFREAISALHDVVIADQRYQAPDKTAYKEWLALNEEGMLAEYVARIADLRARQAPLKEELKEVRLRKATILKPFYEAQRKYFNYLYHNNRELWLAFDPVITVHPDRIFFECFSRDESSYASLSCSHNVFDRLGDFACGTTNIDYSEALYGEFQKIRDYKSTRLAIEPAGFQVRTADDPTFIEQKIDVPESWVRGFLQVSSAMGLPARSFDLHPMDVHNFCRQLRRRKERTGPRSLRFVLAPGEPVRTVFEPWNEAIACRRSIYTGTVPEEIRIWGRRRLLLLERLIPAASSFTVHLMGSGMPSFWIANLPDMQFTLGLSGWTANDWSRAGQFDLLAPRGDVDDDSRQRVYAALAKRWLATADQLATDTGLSRLTVERALTLYTQAGRVVFDLAQRVYRLRELTREPLPFDDLRFASALESEAWSLVALHAVTLQACEAQADGGLRLAGLARSGEQRLAVTLRLDADLRIADGACQCEYFYRNRLRQGPCAHMLALRLAQGHGAEHDHQDQATRHGAIRNA</sequence>
<gene>
    <name evidence="3" type="ORF">FHS02_006267</name>
</gene>
<keyword evidence="1" id="KW-0862">Zinc</keyword>
<evidence type="ECO:0000313" key="4">
    <source>
        <dbReference type="Proteomes" id="UP000584325"/>
    </source>
</evidence>
<dbReference type="InterPro" id="IPR007527">
    <property type="entry name" value="Znf_SWIM"/>
</dbReference>
<accession>A0A7W5EHG9</accession>
<organism evidence="3 4">
    <name type="scientific">Pseudoduganella umbonata</name>
    <dbReference type="NCBI Taxonomy" id="864828"/>
    <lineage>
        <taxon>Bacteria</taxon>
        <taxon>Pseudomonadati</taxon>
        <taxon>Pseudomonadota</taxon>
        <taxon>Betaproteobacteria</taxon>
        <taxon>Burkholderiales</taxon>
        <taxon>Oxalobacteraceae</taxon>
        <taxon>Telluria group</taxon>
        <taxon>Pseudoduganella</taxon>
    </lineage>
</organism>
<reference evidence="3 4" key="1">
    <citation type="submission" date="2020-08" db="EMBL/GenBank/DDBJ databases">
        <title>Genomic Encyclopedia of Type Strains, Phase III (KMG-III): the genomes of soil and plant-associated and newly described type strains.</title>
        <authorList>
            <person name="Whitman W."/>
        </authorList>
    </citation>
    <scope>NUCLEOTIDE SEQUENCE [LARGE SCALE GENOMIC DNA]</scope>
    <source>
        <strain evidence="3 4">CECT 7753</strain>
    </source>
</reference>
<proteinExistence type="predicted"/>
<protein>
    <recommendedName>
        <fullName evidence="2">SWIM-type domain-containing protein</fullName>
    </recommendedName>
</protein>
<keyword evidence="1" id="KW-0863">Zinc-finger</keyword>
<dbReference type="PROSITE" id="PS50966">
    <property type="entry name" value="ZF_SWIM"/>
    <property type="match status" value="1"/>
</dbReference>
<name>A0A7W5EHG9_9BURK</name>